<feature type="non-terminal residue" evidence="2">
    <location>
        <position position="297"/>
    </location>
</feature>
<feature type="domain" description="F-box" evidence="1">
    <location>
        <begin position="20"/>
        <end position="68"/>
    </location>
</feature>
<evidence type="ECO:0000313" key="3">
    <source>
        <dbReference type="Proteomes" id="UP001328107"/>
    </source>
</evidence>
<evidence type="ECO:0000259" key="1">
    <source>
        <dbReference type="PROSITE" id="PS50181"/>
    </source>
</evidence>
<feature type="non-terminal residue" evidence="2">
    <location>
        <position position="1"/>
    </location>
</feature>
<gene>
    <name evidence="2" type="ORF">PMAYCL1PPCAC_22059</name>
</gene>
<accession>A0AAN5CXE8</accession>
<comment type="caution">
    <text evidence="2">The sequence shown here is derived from an EMBL/GenBank/DDBJ whole genome shotgun (WGS) entry which is preliminary data.</text>
</comment>
<reference evidence="3" key="1">
    <citation type="submission" date="2022-10" db="EMBL/GenBank/DDBJ databases">
        <title>Genome assembly of Pristionchus species.</title>
        <authorList>
            <person name="Yoshida K."/>
            <person name="Sommer R.J."/>
        </authorList>
    </citation>
    <scope>NUCLEOTIDE SEQUENCE [LARGE SCALE GENOMIC DNA]</scope>
    <source>
        <strain evidence="3">RS5460</strain>
    </source>
</reference>
<keyword evidence="3" id="KW-1185">Reference proteome</keyword>
<dbReference type="PROSITE" id="PS50181">
    <property type="entry name" value="FBOX"/>
    <property type="match status" value="1"/>
</dbReference>
<dbReference type="CDD" id="cd09917">
    <property type="entry name" value="F-box_SF"/>
    <property type="match status" value="1"/>
</dbReference>
<dbReference type="EMBL" id="BTRK01000005">
    <property type="protein sequence ID" value="GMR51864.1"/>
    <property type="molecule type" value="Genomic_DNA"/>
</dbReference>
<sequence>VNESTSLKKLEANVSIMRAMNHLTELPDDCSLNVLSRLDHNDLDEIETTSKKMRLISDVARKNALKTPATSLLVKQRNPQLLYFIMRIGEDSYTLQFNGTKPLQEQRMSRGYLVDLIERTPERLERSDEILARAKVLLQRFSLEQLKFIAISIDNYFLNYFESLLRTGTVKEFQFEKCAFENNESEEGQERLKSLILSWKPSTIRLNFTCKSAFIDLKFLTDLVSAVPLVQVTVYSPASTPLRPDQTFVEVLAKFGTITMRSLVINTDWLIEAVQQRLRQKVAGDWMFGVSTDLNQQ</sequence>
<dbReference type="SUPFAM" id="SSF81383">
    <property type="entry name" value="F-box domain"/>
    <property type="match status" value="1"/>
</dbReference>
<name>A0AAN5CXE8_9BILA</name>
<evidence type="ECO:0000313" key="2">
    <source>
        <dbReference type="EMBL" id="GMR51864.1"/>
    </source>
</evidence>
<dbReference type="InterPro" id="IPR001810">
    <property type="entry name" value="F-box_dom"/>
</dbReference>
<dbReference type="Pfam" id="PF00646">
    <property type="entry name" value="F-box"/>
    <property type="match status" value="1"/>
</dbReference>
<proteinExistence type="predicted"/>
<dbReference type="InterPro" id="IPR036047">
    <property type="entry name" value="F-box-like_dom_sf"/>
</dbReference>
<protein>
    <recommendedName>
        <fullName evidence="1">F-box domain-containing protein</fullName>
    </recommendedName>
</protein>
<dbReference type="Proteomes" id="UP001328107">
    <property type="component" value="Unassembled WGS sequence"/>
</dbReference>
<organism evidence="2 3">
    <name type="scientific">Pristionchus mayeri</name>
    <dbReference type="NCBI Taxonomy" id="1317129"/>
    <lineage>
        <taxon>Eukaryota</taxon>
        <taxon>Metazoa</taxon>
        <taxon>Ecdysozoa</taxon>
        <taxon>Nematoda</taxon>
        <taxon>Chromadorea</taxon>
        <taxon>Rhabditida</taxon>
        <taxon>Rhabditina</taxon>
        <taxon>Diplogasteromorpha</taxon>
        <taxon>Diplogasteroidea</taxon>
        <taxon>Neodiplogasteridae</taxon>
        <taxon>Pristionchus</taxon>
    </lineage>
</organism>
<dbReference type="AlphaFoldDB" id="A0AAN5CXE8"/>